<keyword evidence="4 7" id="KW-0288">FMN</keyword>
<dbReference type="EC" id="1.4.3.5" evidence="7"/>
<keyword evidence="3 7" id="KW-0285">Flavoprotein</keyword>
<feature type="domain" description="Pyridoxamine 5'-phosphate oxidase N-terminal" evidence="9">
    <location>
        <begin position="34"/>
        <end position="159"/>
    </location>
</feature>
<feature type="binding site" evidence="7">
    <location>
        <begin position="190"/>
        <end position="192"/>
    </location>
    <ligand>
        <name>substrate</name>
    </ligand>
</feature>
<dbReference type="PIRSF" id="PIRSF000190">
    <property type="entry name" value="Pyd_amn-ph_oxd"/>
    <property type="match status" value="1"/>
</dbReference>
<evidence type="ECO:0000256" key="6">
    <source>
        <dbReference type="ARBA" id="ARBA00023096"/>
    </source>
</evidence>
<feature type="binding site" evidence="7 8">
    <location>
        <begin position="141"/>
        <end position="142"/>
    </location>
    <ligand>
        <name>FMN</name>
        <dbReference type="ChEBI" id="CHEBI:58210"/>
    </ligand>
</feature>
<dbReference type="FunFam" id="2.30.110.10:FF:000020">
    <property type="entry name" value="PNPO isoform 11"/>
    <property type="match status" value="1"/>
</dbReference>
<protein>
    <recommendedName>
        <fullName evidence="7">Pyridoxine/pyridoxamine 5'-phosphate oxidase</fullName>
        <ecNumber evidence="7">1.4.3.5</ecNumber>
    </recommendedName>
    <alternativeName>
        <fullName evidence="7">PNP/PMP oxidase</fullName>
        <shortName evidence="7">PNPOx</shortName>
    </alternativeName>
    <alternativeName>
        <fullName evidence="7">Pyridoxal 5'-phosphate synthase</fullName>
    </alternativeName>
</protein>
<evidence type="ECO:0000259" key="10">
    <source>
        <dbReference type="Pfam" id="PF10590"/>
    </source>
</evidence>
<dbReference type="GO" id="GO:0004733">
    <property type="term" value="F:pyridoxamine phosphate oxidase activity"/>
    <property type="evidence" value="ECO:0007669"/>
    <property type="project" value="UniProtKB-UniRule"/>
</dbReference>
<dbReference type="PROSITE" id="PS01064">
    <property type="entry name" value="PYRIDOX_OXIDASE"/>
    <property type="match status" value="1"/>
</dbReference>
<evidence type="ECO:0000313" key="11">
    <source>
        <dbReference type="EMBL" id="SKB08099.1"/>
    </source>
</evidence>
<dbReference type="NCBIfam" id="TIGR00558">
    <property type="entry name" value="pdxH"/>
    <property type="match status" value="1"/>
</dbReference>
<reference evidence="12" key="1">
    <citation type="submission" date="2017-02" db="EMBL/GenBank/DDBJ databases">
        <authorList>
            <person name="Varghese N."/>
            <person name="Submissions S."/>
        </authorList>
    </citation>
    <scope>NUCLEOTIDE SEQUENCE [LARGE SCALE GENOMIC DNA]</scope>
    <source>
        <strain evidence="12">9H-4</strain>
    </source>
</reference>
<feature type="binding site" evidence="7 8">
    <location>
        <position position="84"/>
    </location>
    <ligand>
        <name>FMN</name>
        <dbReference type="ChEBI" id="CHEBI:58210"/>
    </ligand>
</feature>
<dbReference type="PANTHER" id="PTHR10851">
    <property type="entry name" value="PYRIDOXINE-5-PHOSPHATE OXIDASE"/>
    <property type="match status" value="1"/>
</dbReference>
<feature type="binding site" evidence="7">
    <location>
        <position position="67"/>
    </location>
    <ligand>
        <name>substrate</name>
    </ligand>
</feature>
<feature type="binding site" evidence="7 8">
    <location>
        <position position="184"/>
    </location>
    <ligand>
        <name>FMN</name>
        <dbReference type="ChEBI" id="CHEBI:58210"/>
    </ligand>
</feature>
<dbReference type="InterPro" id="IPR019576">
    <property type="entry name" value="Pyridoxamine_oxidase_dimer_C"/>
</dbReference>
<dbReference type="NCBIfam" id="NF004231">
    <property type="entry name" value="PRK05679.1"/>
    <property type="match status" value="1"/>
</dbReference>
<evidence type="ECO:0000313" key="12">
    <source>
        <dbReference type="Proteomes" id="UP000191040"/>
    </source>
</evidence>
<feature type="binding site" evidence="7">
    <location>
        <position position="124"/>
    </location>
    <ligand>
        <name>substrate</name>
    </ligand>
</feature>
<evidence type="ECO:0000256" key="7">
    <source>
        <dbReference type="HAMAP-Rule" id="MF_01629"/>
    </source>
</evidence>
<comment type="function">
    <text evidence="7">Catalyzes the oxidation of either pyridoxine 5'-phosphate (PNP) or pyridoxamine 5'-phosphate (PMP) into pyridoxal 5'-phosphate (PLP).</text>
</comment>
<dbReference type="EMBL" id="LT796768">
    <property type="protein sequence ID" value="SKB08099.1"/>
    <property type="molecule type" value="Genomic_DNA"/>
</dbReference>
<keyword evidence="12" id="KW-1185">Reference proteome</keyword>
<feature type="binding site" evidence="7 8">
    <location>
        <begin position="62"/>
        <end position="67"/>
    </location>
    <ligand>
        <name>FMN</name>
        <dbReference type="ChEBI" id="CHEBI:58210"/>
    </ligand>
</feature>
<dbReference type="SUPFAM" id="SSF50475">
    <property type="entry name" value="FMN-binding split barrel"/>
    <property type="match status" value="1"/>
</dbReference>
<dbReference type="InterPro" id="IPR012349">
    <property type="entry name" value="Split_barrel_FMN-bd"/>
</dbReference>
<comment type="pathway">
    <text evidence="7">Cofactor metabolism; pyridoxal 5'-phosphate salvage; pyridoxal 5'-phosphate from pyridoxamine 5'-phosphate: step 1/1.</text>
</comment>
<comment type="similarity">
    <text evidence="1 7">Belongs to the pyridoxamine 5'-phosphate oxidase family.</text>
</comment>
<dbReference type="PANTHER" id="PTHR10851:SF0">
    <property type="entry name" value="PYRIDOXINE-5'-PHOSPHATE OXIDASE"/>
    <property type="match status" value="1"/>
</dbReference>
<dbReference type="HAMAP" id="MF_01629">
    <property type="entry name" value="PdxH"/>
    <property type="match status" value="1"/>
</dbReference>
<evidence type="ECO:0000256" key="2">
    <source>
        <dbReference type="ARBA" id="ARBA00011738"/>
    </source>
</evidence>
<sequence length="211" mass="23595">MSDDLARMRTEYARTGLDEAAAGDDPVRLAQTWMAEAIAAGVQEPNAMALATATRDGEPSVRIVLLKGFDATGAVFFTNYDSRKGRELAQNPRAAAVLLWHPLHRQLRIEGAVTRLDPQESDAYFLARPEGARISAASSPQSQVVAGREELERRWHEAEGHGAAERRPEDWGGYRIAPEVLEFWHGRENRLHDRLRFTRAGDGWTRDRLAP</sequence>
<feature type="binding site" evidence="7 8">
    <location>
        <position position="194"/>
    </location>
    <ligand>
        <name>FMN</name>
        <dbReference type="ChEBI" id="CHEBI:58210"/>
    </ligand>
</feature>
<proteinExistence type="inferred from homology"/>
<dbReference type="GO" id="GO:0010181">
    <property type="term" value="F:FMN binding"/>
    <property type="evidence" value="ECO:0007669"/>
    <property type="project" value="UniProtKB-UniRule"/>
</dbReference>
<evidence type="ECO:0000256" key="4">
    <source>
        <dbReference type="ARBA" id="ARBA00022643"/>
    </source>
</evidence>
<dbReference type="RefSeq" id="WP_078700021.1">
    <property type="nucleotide sequence ID" value="NZ_LT796768.1"/>
</dbReference>
<feature type="binding site" evidence="7">
    <location>
        <position position="128"/>
    </location>
    <ligand>
        <name>substrate</name>
    </ligand>
</feature>
<comment type="caution">
    <text evidence="7">Lacks conserved residue(s) required for the propagation of feature annotation.</text>
</comment>
<comment type="catalytic activity">
    <reaction evidence="7">
        <text>pyridoxine 5'-phosphate + O2 = pyridoxal 5'-phosphate + H2O2</text>
        <dbReference type="Rhea" id="RHEA:15149"/>
        <dbReference type="ChEBI" id="CHEBI:15379"/>
        <dbReference type="ChEBI" id="CHEBI:16240"/>
        <dbReference type="ChEBI" id="CHEBI:58589"/>
        <dbReference type="ChEBI" id="CHEBI:597326"/>
        <dbReference type="EC" id="1.4.3.5"/>
    </reaction>
</comment>
<dbReference type="STRING" id="1736691.SAMN06295964_2003"/>
<feature type="domain" description="Pyridoxine 5'-phosphate oxidase dimerisation C-terminal" evidence="10">
    <location>
        <begin position="171"/>
        <end position="211"/>
    </location>
</feature>
<keyword evidence="6 7" id="KW-0664">Pyridoxine biosynthesis</keyword>
<dbReference type="UniPathway" id="UPA01068">
    <property type="reaction ID" value="UER00304"/>
</dbReference>
<evidence type="ECO:0000256" key="3">
    <source>
        <dbReference type="ARBA" id="ARBA00022630"/>
    </source>
</evidence>
<name>A0A1T4Z216_9ACTN</name>
<dbReference type="Pfam" id="PF01243">
    <property type="entry name" value="PNPOx_N"/>
    <property type="match status" value="1"/>
</dbReference>
<evidence type="ECO:0000259" key="9">
    <source>
        <dbReference type="Pfam" id="PF01243"/>
    </source>
</evidence>
<feature type="binding site" evidence="7 8">
    <location>
        <position position="106"/>
    </location>
    <ligand>
        <name>FMN</name>
        <dbReference type="ChEBI" id="CHEBI:58210"/>
    </ligand>
</feature>
<dbReference type="OrthoDB" id="9780392at2"/>
<dbReference type="InterPro" id="IPR000659">
    <property type="entry name" value="Pyridox_Oxase"/>
</dbReference>
<evidence type="ECO:0000256" key="8">
    <source>
        <dbReference type="PIRSR" id="PIRSR000190-2"/>
    </source>
</evidence>
<comment type="catalytic activity">
    <reaction evidence="7">
        <text>pyridoxamine 5'-phosphate + O2 + H2O = pyridoxal 5'-phosphate + H2O2 + NH4(+)</text>
        <dbReference type="Rhea" id="RHEA:15817"/>
        <dbReference type="ChEBI" id="CHEBI:15377"/>
        <dbReference type="ChEBI" id="CHEBI:15379"/>
        <dbReference type="ChEBI" id="CHEBI:16240"/>
        <dbReference type="ChEBI" id="CHEBI:28938"/>
        <dbReference type="ChEBI" id="CHEBI:58451"/>
        <dbReference type="ChEBI" id="CHEBI:597326"/>
        <dbReference type="EC" id="1.4.3.5"/>
    </reaction>
</comment>
<dbReference type="Pfam" id="PF10590">
    <property type="entry name" value="PNP_phzG_C"/>
    <property type="match status" value="1"/>
</dbReference>
<gene>
    <name evidence="7" type="primary">pdxH</name>
    <name evidence="11" type="ORF">SAMN06295964_2003</name>
</gene>
<accession>A0A1T4Z216</accession>
<comment type="cofactor">
    <cofactor evidence="7 8">
        <name>FMN</name>
        <dbReference type="ChEBI" id="CHEBI:58210"/>
    </cofactor>
    <text evidence="7 8">Binds 1 FMN per subunit.</text>
</comment>
<feature type="binding site" evidence="7 8">
    <location>
        <begin position="77"/>
        <end position="78"/>
    </location>
    <ligand>
        <name>FMN</name>
        <dbReference type="ChEBI" id="CHEBI:58210"/>
    </ligand>
</feature>
<keyword evidence="5 7" id="KW-0560">Oxidoreductase</keyword>
<dbReference type="GO" id="GO:0008615">
    <property type="term" value="P:pyridoxine biosynthetic process"/>
    <property type="evidence" value="ECO:0007669"/>
    <property type="project" value="UniProtKB-UniRule"/>
</dbReference>
<evidence type="ECO:0000256" key="1">
    <source>
        <dbReference type="ARBA" id="ARBA00007301"/>
    </source>
</evidence>
<dbReference type="InterPro" id="IPR011576">
    <property type="entry name" value="Pyridox_Oxase_N"/>
</dbReference>
<evidence type="ECO:0000256" key="5">
    <source>
        <dbReference type="ARBA" id="ARBA00023002"/>
    </source>
</evidence>
<comment type="subunit">
    <text evidence="2 7">Homodimer.</text>
</comment>
<dbReference type="AlphaFoldDB" id="A0A1T4Z216"/>
<comment type="pathway">
    <text evidence="7">Cofactor metabolism; pyridoxal 5'-phosphate salvage; pyridoxal 5'-phosphate from pyridoxine 5'-phosphate: step 1/1.</text>
</comment>
<organism evidence="11 12">
    <name type="scientific">Aeromicrobium choanae</name>
    <dbReference type="NCBI Taxonomy" id="1736691"/>
    <lineage>
        <taxon>Bacteria</taxon>
        <taxon>Bacillati</taxon>
        <taxon>Actinomycetota</taxon>
        <taxon>Actinomycetes</taxon>
        <taxon>Propionibacteriales</taxon>
        <taxon>Nocardioidaceae</taxon>
        <taxon>Aeromicrobium</taxon>
    </lineage>
</organism>
<dbReference type="Proteomes" id="UP000191040">
    <property type="component" value="Chromosome I"/>
</dbReference>
<feature type="binding site" evidence="7 8">
    <location>
        <position position="83"/>
    </location>
    <ligand>
        <name>FMN</name>
        <dbReference type="ChEBI" id="CHEBI:58210"/>
    </ligand>
</feature>
<dbReference type="InterPro" id="IPR019740">
    <property type="entry name" value="Pyridox_Oxase_CS"/>
</dbReference>
<dbReference type="Gene3D" id="2.30.110.10">
    <property type="entry name" value="Electron Transport, Fmn-binding Protein, Chain A"/>
    <property type="match status" value="1"/>
</dbReference>